<accession>A0ABW1ZUL1</accession>
<keyword evidence="5" id="KW-1185">Reference proteome</keyword>
<dbReference type="Gene3D" id="3.40.50.12780">
    <property type="entry name" value="N-terminal domain of ligase-like"/>
    <property type="match status" value="1"/>
</dbReference>
<comment type="caution">
    <text evidence="4">The sequence shown here is derived from an EMBL/GenBank/DDBJ whole genome shotgun (WGS) entry which is preliminary data.</text>
</comment>
<evidence type="ECO:0000256" key="2">
    <source>
        <dbReference type="ARBA" id="ARBA00022598"/>
    </source>
</evidence>
<name>A0ABW1ZUL1_9GAMM</name>
<gene>
    <name evidence="4" type="ORF">ACFQDL_02155</name>
</gene>
<dbReference type="PANTHER" id="PTHR24096">
    <property type="entry name" value="LONG-CHAIN-FATTY-ACID--COA LIGASE"/>
    <property type="match status" value="1"/>
</dbReference>
<dbReference type="PANTHER" id="PTHR24096:SF149">
    <property type="entry name" value="AMP-BINDING DOMAIN-CONTAINING PROTEIN-RELATED"/>
    <property type="match status" value="1"/>
</dbReference>
<dbReference type="EMBL" id="JBHSWE010000001">
    <property type="protein sequence ID" value="MFC6669044.1"/>
    <property type="molecule type" value="Genomic_DNA"/>
</dbReference>
<dbReference type="InterPro" id="IPR000873">
    <property type="entry name" value="AMP-dep_synth/lig_dom"/>
</dbReference>
<reference evidence="5" key="1">
    <citation type="journal article" date="2019" name="Int. J. Syst. Evol. Microbiol.">
        <title>The Global Catalogue of Microorganisms (GCM) 10K type strain sequencing project: providing services to taxonomists for standard genome sequencing and annotation.</title>
        <authorList>
            <consortium name="The Broad Institute Genomics Platform"/>
            <consortium name="The Broad Institute Genome Sequencing Center for Infectious Disease"/>
            <person name="Wu L."/>
            <person name="Ma J."/>
        </authorList>
    </citation>
    <scope>NUCLEOTIDE SEQUENCE [LARGE SCALE GENOMIC DNA]</scope>
    <source>
        <strain evidence="5">NBRC 111756</strain>
    </source>
</reference>
<dbReference type="InterPro" id="IPR042099">
    <property type="entry name" value="ANL_N_sf"/>
</dbReference>
<evidence type="ECO:0000259" key="3">
    <source>
        <dbReference type="Pfam" id="PF00501"/>
    </source>
</evidence>
<feature type="domain" description="AMP-dependent synthetase/ligase" evidence="3">
    <location>
        <begin position="1"/>
        <end position="203"/>
    </location>
</feature>
<evidence type="ECO:0000313" key="4">
    <source>
        <dbReference type="EMBL" id="MFC6669044.1"/>
    </source>
</evidence>
<evidence type="ECO:0000256" key="1">
    <source>
        <dbReference type="ARBA" id="ARBA00006432"/>
    </source>
</evidence>
<dbReference type="Pfam" id="PF00501">
    <property type="entry name" value="AMP-binding"/>
    <property type="match status" value="1"/>
</dbReference>
<proteinExistence type="inferred from homology"/>
<evidence type="ECO:0000313" key="5">
    <source>
        <dbReference type="Proteomes" id="UP001596422"/>
    </source>
</evidence>
<dbReference type="SUPFAM" id="SSF56801">
    <property type="entry name" value="Acetyl-CoA synthetase-like"/>
    <property type="match status" value="1"/>
</dbReference>
<protein>
    <submittedName>
        <fullName evidence="4">AMP-binding protein</fullName>
    </submittedName>
</protein>
<sequence length="263" mass="28624">MLSHRNLIANIRQIGDVLNVRDDDCWMATLPLYQAFGLTVTCLMPLVEGVPVVCHPDPADAVGIGKAVARYRATLMCGTSTLLGLYSGHPRLHPLMFGPLRLVVTGAGRLDAAVARDFELRFHVPVLEGYGCTETTPVASVNLPDHLDTRWWSVQTGSKSGTVGLALPGSTFRIVDPETLEALPNGEAGRVLIGGTQIMKGYLNDPELSARALIQRDGLRWYKTGDRGFLDDDGFLTIVDRDWRSDAAGERRADLAVATECRP</sequence>
<organism evidence="4 5">
    <name type="scientific">Marinobacterium aestuariivivens</name>
    <dbReference type="NCBI Taxonomy" id="1698799"/>
    <lineage>
        <taxon>Bacteria</taxon>
        <taxon>Pseudomonadati</taxon>
        <taxon>Pseudomonadota</taxon>
        <taxon>Gammaproteobacteria</taxon>
        <taxon>Oceanospirillales</taxon>
        <taxon>Oceanospirillaceae</taxon>
        <taxon>Marinobacterium</taxon>
    </lineage>
</organism>
<comment type="similarity">
    <text evidence="1">Belongs to the ATP-dependent AMP-binding enzyme family.</text>
</comment>
<dbReference type="Proteomes" id="UP001596422">
    <property type="component" value="Unassembled WGS sequence"/>
</dbReference>
<keyword evidence="2" id="KW-0436">Ligase</keyword>
<dbReference type="RefSeq" id="WP_379907591.1">
    <property type="nucleotide sequence ID" value="NZ_JBHSWE010000001.1"/>
</dbReference>